<evidence type="ECO:0000313" key="1">
    <source>
        <dbReference type="EMBL" id="EMD38246.1"/>
    </source>
</evidence>
<gene>
    <name evidence="1" type="ORF">CERSUDRAFT_93778</name>
</gene>
<dbReference type="AlphaFoldDB" id="M2RHE7"/>
<reference evidence="1 2" key="1">
    <citation type="journal article" date="2012" name="Proc. Natl. Acad. Sci. U.S.A.">
        <title>Comparative genomics of Ceriporiopsis subvermispora and Phanerochaete chrysosporium provide insight into selective ligninolysis.</title>
        <authorList>
            <person name="Fernandez-Fueyo E."/>
            <person name="Ruiz-Duenas F.J."/>
            <person name="Ferreira P."/>
            <person name="Floudas D."/>
            <person name="Hibbett D.S."/>
            <person name="Canessa P."/>
            <person name="Larrondo L.F."/>
            <person name="James T.Y."/>
            <person name="Seelenfreund D."/>
            <person name="Lobos S."/>
            <person name="Polanco R."/>
            <person name="Tello M."/>
            <person name="Honda Y."/>
            <person name="Watanabe T."/>
            <person name="Watanabe T."/>
            <person name="Ryu J.S."/>
            <person name="Kubicek C.P."/>
            <person name="Schmoll M."/>
            <person name="Gaskell J."/>
            <person name="Hammel K.E."/>
            <person name="St John F.J."/>
            <person name="Vanden Wymelenberg A."/>
            <person name="Sabat G."/>
            <person name="Splinter BonDurant S."/>
            <person name="Syed K."/>
            <person name="Yadav J.S."/>
            <person name="Doddapaneni H."/>
            <person name="Subramanian V."/>
            <person name="Lavin J.L."/>
            <person name="Oguiza J.A."/>
            <person name="Perez G."/>
            <person name="Pisabarro A.G."/>
            <person name="Ramirez L."/>
            <person name="Santoyo F."/>
            <person name="Master E."/>
            <person name="Coutinho P.M."/>
            <person name="Henrissat B."/>
            <person name="Lombard V."/>
            <person name="Magnuson J.K."/>
            <person name="Kuees U."/>
            <person name="Hori C."/>
            <person name="Igarashi K."/>
            <person name="Samejima M."/>
            <person name="Held B.W."/>
            <person name="Barry K.W."/>
            <person name="LaButti K.M."/>
            <person name="Lapidus A."/>
            <person name="Lindquist E.A."/>
            <person name="Lucas S.M."/>
            <person name="Riley R."/>
            <person name="Salamov A.A."/>
            <person name="Hoffmeister D."/>
            <person name="Schwenk D."/>
            <person name="Hadar Y."/>
            <person name="Yarden O."/>
            <person name="de Vries R.P."/>
            <person name="Wiebenga A."/>
            <person name="Stenlid J."/>
            <person name="Eastwood D."/>
            <person name="Grigoriev I.V."/>
            <person name="Berka R.M."/>
            <person name="Blanchette R.A."/>
            <person name="Kersten P."/>
            <person name="Martinez A.T."/>
            <person name="Vicuna R."/>
            <person name="Cullen D."/>
        </authorList>
    </citation>
    <scope>NUCLEOTIDE SEQUENCE [LARGE SCALE GENOMIC DNA]</scope>
    <source>
        <strain evidence="1 2">B</strain>
    </source>
</reference>
<dbReference type="EMBL" id="KB445795">
    <property type="protein sequence ID" value="EMD38246.1"/>
    <property type="molecule type" value="Genomic_DNA"/>
</dbReference>
<organism evidence="1 2">
    <name type="scientific">Ceriporiopsis subvermispora (strain B)</name>
    <name type="common">White-rot fungus</name>
    <name type="synonym">Gelatoporia subvermispora</name>
    <dbReference type="NCBI Taxonomy" id="914234"/>
    <lineage>
        <taxon>Eukaryota</taxon>
        <taxon>Fungi</taxon>
        <taxon>Dikarya</taxon>
        <taxon>Basidiomycota</taxon>
        <taxon>Agaricomycotina</taxon>
        <taxon>Agaricomycetes</taxon>
        <taxon>Polyporales</taxon>
        <taxon>Gelatoporiaceae</taxon>
        <taxon>Gelatoporia</taxon>
    </lineage>
</organism>
<dbReference type="OrthoDB" id="9983919at2759"/>
<dbReference type="STRING" id="914234.M2RHE7"/>
<dbReference type="PANTHER" id="PTHR35585">
    <property type="entry name" value="HHE DOMAIN PROTEIN (AFU_ORTHOLOGUE AFUA_4G00730)"/>
    <property type="match status" value="1"/>
</dbReference>
<evidence type="ECO:0008006" key="3">
    <source>
        <dbReference type="Google" id="ProtNLM"/>
    </source>
</evidence>
<proteinExistence type="predicted"/>
<dbReference type="Proteomes" id="UP000016930">
    <property type="component" value="Unassembled WGS sequence"/>
</dbReference>
<keyword evidence="2" id="KW-1185">Reference proteome</keyword>
<protein>
    <recommendedName>
        <fullName evidence="3">Hemerythrin-like domain-containing protein</fullName>
    </recommendedName>
</protein>
<accession>M2RHE7</accession>
<name>M2RHE7_CERS8</name>
<evidence type="ECO:0000313" key="2">
    <source>
        <dbReference type="Proteomes" id="UP000016930"/>
    </source>
</evidence>
<dbReference type="HOGENOM" id="CLU_079417_1_0_1"/>
<dbReference type="PANTHER" id="PTHR35585:SF1">
    <property type="entry name" value="HHE DOMAIN PROTEIN (AFU_ORTHOLOGUE AFUA_4G00730)"/>
    <property type="match status" value="1"/>
</dbReference>
<sequence>MFFAIARSSSAALRRSSTRIALRTPVHRFAPLYLRTMATSSSLLEVGREIKLDHDNVRDLFDRYKAASGHDEKVALANTLIREMAVHSDAESTASATPPRTIRLRTRDSEEHAEVKKLVYGADATSFSKPEYDELLSRAVTGFLSYAKEEEDDQLPQLRNNLTPEQSDKLARDFLKARKMVSSRPHPMAPQTGGIAQKAAGARGKLHDKVLAWIMESLEGRKFVGVKYSHPEI</sequence>